<keyword evidence="1" id="KW-1133">Transmembrane helix</keyword>
<dbReference type="RefSeq" id="WP_025919906.1">
    <property type="nucleotide sequence ID" value="NZ_CP015749.1"/>
</dbReference>
<gene>
    <name evidence="2" type="ORF">C5E00_23240</name>
</gene>
<evidence type="ECO:0000313" key="3">
    <source>
        <dbReference type="Proteomes" id="UP000269665"/>
    </source>
</evidence>
<organism evidence="2 3">
    <name type="scientific">Pectobacterium parmentieri</name>
    <dbReference type="NCBI Taxonomy" id="1905730"/>
    <lineage>
        <taxon>Bacteria</taxon>
        <taxon>Pseudomonadati</taxon>
        <taxon>Pseudomonadota</taxon>
        <taxon>Gammaproteobacteria</taxon>
        <taxon>Enterobacterales</taxon>
        <taxon>Pectobacteriaceae</taxon>
        <taxon>Pectobacterium</taxon>
    </lineage>
</organism>
<dbReference type="GeneID" id="45850474"/>
<reference evidence="2 3" key="1">
    <citation type="journal article" date="2018" name="BMC Genomics">
        <title>High genomic variability in the plant pathogenic bacterium Pectobacterium parmentieri deciphered from de novo assembled complete genomes.</title>
        <authorList>
            <person name="Zoledowska S."/>
            <person name="Motyka-Pomagruk A."/>
            <person name="Sledz W."/>
            <person name="Mengoni A."/>
            <person name="Lojkowska E."/>
        </authorList>
    </citation>
    <scope>NUCLEOTIDE SEQUENCE [LARGE SCALE GENOMIC DNA]</scope>
    <source>
        <strain evidence="2 3">IFB5626</strain>
    </source>
</reference>
<proteinExistence type="predicted"/>
<dbReference type="KEGG" id="ppar:A8F97_13470"/>
<dbReference type="EMBL" id="PSZG01000002">
    <property type="protein sequence ID" value="RKO74152.1"/>
    <property type="molecule type" value="Genomic_DNA"/>
</dbReference>
<accession>A0A8B3F9D9</accession>
<keyword evidence="1" id="KW-0472">Membrane</keyword>
<comment type="caution">
    <text evidence="2">The sequence shown here is derived from an EMBL/GenBank/DDBJ whole genome shotgun (WGS) entry which is preliminary data.</text>
</comment>
<dbReference type="AlphaFoldDB" id="A0A8B3F9D9"/>
<dbReference type="OrthoDB" id="6421905at2"/>
<dbReference type="Proteomes" id="UP000269665">
    <property type="component" value="Unassembled WGS sequence"/>
</dbReference>
<protein>
    <submittedName>
        <fullName evidence="2">Uncharacterized protein</fullName>
    </submittedName>
</protein>
<keyword evidence="1" id="KW-0812">Transmembrane</keyword>
<sequence>MKKNELVNVLRARFPLFANTNDDDDVYLLYGSFGSFFIDLINLRFFNRCDIRYYFYSDVELIYKDVSLLDEEIKKIYYFIDELYLSFDSEIADVLNTCIFEAIMDSDFSYDLARKYLSKEAYNHYVEITK</sequence>
<name>A0A8B3F9D9_PECPM</name>
<evidence type="ECO:0000313" key="2">
    <source>
        <dbReference type="EMBL" id="RKO74152.1"/>
    </source>
</evidence>
<feature type="transmembrane region" description="Helical" evidence="1">
    <location>
        <begin position="27"/>
        <end position="46"/>
    </location>
</feature>
<evidence type="ECO:0000256" key="1">
    <source>
        <dbReference type="SAM" id="Phobius"/>
    </source>
</evidence>